<accession>A0A660DW47</accession>
<dbReference type="GO" id="GO:0003700">
    <property type="term" value="F:DNA-binding transcription factor activity"/>
    <property type="evidence" value="ECO:0007669"/>
    <property type="project" value="InterPro"/>
</dbReference>
<keyword evidence="6" id="KW-1185">Reference proteome</keyword>
<evidence type="ECO:0000259" key="4">
    <source>
        <dbReference type="PROSITE" id="PS01124"/>
    </source>
</evidence>
<keyword evidence="2" id="KW-0238">DNA-binding</keyword>
<sequence>MTAELQYTQYLDSMQSYIAHDQRAKALVLIGYVERDFIRFYRAGRITDGIQFARENLARSRTLLNQLSPADKVAQLHALVDVLSFEGIQNHAIIYDFVRLRLHYHQELLALPVTTAKYVPWMERIIKDFGELAQKNGLAYADHLESTLDVIYYVNAHLYDKLTVKNVVAHVNKRCNPVTVQRGFNAEMQMSIRDYINMKKLREAQRLLLTSVLPIRGIAEELNFYDAADFSRRFKREIGMTPLEYRQQNSQLD</sequence>
<evidence type="ECO:0000256" key="1">
    <source>
        <dbReference type="ARBA" id="ARBA00023015"/>
    </source>
</evidence>
<dbReference type="EMBL" id="UYIG01000002">
    <property type="protein sequence ID" value="VDG27277.1"/>
    <property type="molecule type" value="Genomic_DNA"/>
</dbReference>
<protein>
    <submittedName>
        <fullName evidence="5">Transcription regulator [Lactobacillus brevis KB290]</fullName>
    </submittedName>
</protein>
<proteinExistence type="predicted"/>
<dbReference type="InterPro" id="IPR009057">
    <property type="entry name" value="Homeodomain-like_sf"/>
</dbReference>
<dbReference type="PROSITE" id="PS01124">
    <property type="entry name" value="HTH_ARAC_FAMILY_2"/>
    <property type="match status" value="1"/>
</dbReference>
<reference evidence="5 6" key="1">
    <citation type="submission" date="2018-11" db="EMBL/GenBank/DDBJ databases">
        <authorList>
            <person name="Wuyts S."/>
        </authorList>
    </citation>
    <scope>NUCLEOTIDE SEQUENCE [LARGE SCALE GENOMIC DNA]</scope>
    <source>
        <strain evidence="5">Lactobacillus mudanjiangensis AMBF249</strain>
    </source>
</reference>
<dbReference type="OrthoDB" id="1975037at2"/>
<dbReference type="SMART" id="SM00342">
    <property type="entry name" value="HTH_ARAC"/>
    <property type="match status" value="1"/>
</dbReference>
<dbReference type="Pfam" id="PF12833">
    <property type="entry name" value="HTH_18"/>
    <property type="match status" value="1"/>
</dbReference>
<keyword evidence="3" id="KW-0804">Transcription</keyword>
<evidence type="ECO:0000313" key="5">
    <source>
        <dbReference type="EMBL" id="VDG27277.1"/>
    </source>
</evidence>
<evidence type="ECO:0000256" key="2">
    <source>
        <dbReference type="ARBA" id="ARBA00023125"/>
    </source>
</evidence>
<feature type="domain" description="HTH araC/xylS-type" evidence="4">
    <location>
        <begin position="148"/>
        <end position="248"/>
    </location>
</feature>
<dbReference type="PROSITE" id="PS00041">
    <property type="entry name" value="HTH_ARAC_FAMILY_1"/>
    <property type="match status" value="1"/>
</dbReference>
<keyword evidence="1" id="KW-0805">Transcription regulation</keyword>
<dbReference type="Proteomes" id="UP000289996">
    <property type="component" value="Unassembled WGS sequence"/>
</dbReference>
<dbReference type="InterPro" id="IPR018062">
    <property type="entry name" value="HTH_AraC-typ_CS"/>
</dbReference>
<dbReference type="InterPro" id="IPR018060">
    <property type="entry name" value="HTH_AraC"/>
</dbReference>
<dbReference type="RefSeq" id="WP_130846200.1">
    <property type="nucleotide sequence ID" value="NZ_BJDY01000007.1"/>
</dbReference>
<dbReference type="PANTHER" id="PTHR43280:SF28">
    <property type="entry name" value="HTH-TYPE TRANSCRIPTIONAL ACTIVATOR RHAS"/>
    <property type="match status" value="1"/>
</dbReference>
<evidence type="ECO:0000313" key="6">
    <source>
        <dbReference type="Proteomes" id="UP000289996"/>
    </source>
</evidence>
<gene>
    <name evidence="5" type="ORF">MUDAN_MDHGFNIF_02187</name>
</gene>
<evidence type="ECO:0000256" key="3">
    <source>
        <dbReference type="ARBA" id="ARBA00023163"/>
    </source>
</evidence>
<dbReference type="SUPFAM" id="SSF46689">
    <property type="entry name" value="Homeodomain-like"/>
    <property type="match status" value="1"/>
</dbReference>
<dbReference type="AlphaFoldDB" id="A0A660DW47"/>
<dbReference type="GO" id="GO:0043565">
    <property type="term" value="F:sequence-specific DNA binding"/>
    <property type="evidence" value="ECO:0007669"/>
    <property type="project" value="InterPro"/>
</dbReference>
<dbReference type="Gene3D" id="1.10.10.60">
    <property type="entry name" value="Homeodomain-like"/>
    <property type="match status" value="1"/>
</dbReference>
<organism evidence="5 6">
    <name type="scientific">Lactiplantibacillus mudanjiangensis</name>
    <dbReference type="NCBI Taxonomy" id="1296538"/>
    <lineage>
        <taxon>Bacteria</taxon>
        <taxon>Bacillati</taxon>
        <taxon>Bacillota</taxon>
        <taxon>Bacilli</taxon>
        <taxon>Lactobacillales</taxon>
        <taxon>Lactobacillaceae</taxon>
        <taxon>Lactiplantibacillus</taxon>
    </lineage>
</organism>
<name>A0A660DW47_9LACO</name>
<dbReference type="PANTHER" id="PTHR43280">
    <property type="entry name" value="ARAC-FAMILY TRANSCRIPTIONAL REGULATOR"/>
    <property type="match status" value="1"/>
</dbReference>